<dbReference type="SUPFAM" id="SSF46785">
    <property type="entry name" value="Winged helix' DNA-binding domain"/>
    <property type="match status" value="1"/>
</dbReference>
<evidence type="ECO:0000256" key="8">
    <source>
        <dbReference type="PIRSR" id="PIRSR602481-2"/>
    </source>
</evidence>
<protein>
    <submittedName>
        <fullName evidence="9">Fur family transcriptional regulator</fullName>
    </submittedName>
</protein>
<keyword evidence="8" id="KW-0408">Iron</keyword>
<evidence type="ECO:0000256" key="3">
    <source>
        <dbReference type="ARBA" id="ARBA00022833"/>
    </source>
</evidence>
<comment type="cofactor">
    <cofactor evidence="8">
        <name>Mn(2+)</name>
        <dbReference type="ChEBI" id="CHEBI:29035"/>
    </cofactor>
    <cofactor evidence="8">
        <name>Fe(2+)</name>
        <dbReference type="ChEBI" id="CHEBI:29033"/>
    </cofactor>
    <text evidence="8">Binds 1 Mn(2+) or Fe(2+) ion per subunit.</text>
</comment>
<evidence type="ECO:0000256" key="5">
    <source>
        <dbReference type="ARBA" id="ARBA00023125"/>
    </source>
</evidence>
<keyword evidence="6" id="KW-0804">Transcription</keyword>
<evidence type="ECO:0000256" key="2">
    <source>
        <dbReference type="ARBA" id="ARBA00022491"/>
    </source>
</evidence>
<feature type="binding site" evidence="7">
    <location>
        <position position="96"/>
    </location>
    <ligand>
        <name>Zn(2+)</name>
        <dbReference type="ChEBI" id="CHEBI:29105"/>
    </ligand>
</feature>
<dbReference type="InterPro" id="IPR043135">
    <property type="entry name" value="Fur_C"/>
</dbReference>
<dbReference type="EMBL" id="CP016893">
    <property type="protein sequence ID" value="AST56970.1"/>
    <property type="molecule type" value="Genomic_DNA"/>
</dbReference>
<dbReference type="GO" id="GO:1900376">
    <property type="term" value="P:regulation of secondary metabolite biosynthetic process"/>
    <property type="evidence" value="ECO:0007669"/>
    <property type="project" value="TreeGrafter"/>
</dbReference>
<keyword evidence="3 7" id="KW-0862">Zinc</keyword>
<evidence type="ECO:0000256" key="6">
    <source>
        <dbReference type="ARBA" id="ARBA00023163"/>
    </source>
</evidence>
<feature type="binding site" evidence="8">
    <location>
        <position position="122"/>
    </location>
    <ligand>
        <name>Fe cation</name>
        <dbReference type="ChEBI" id="CHEBI:24875"/>
    </ligand>
</feature>
<organism evidence="9 10">
    <name type="scientific">Thermoanaerobacterium thermosaccharolyticum</name>
    <name type="common">Clostridium thermosaccharolyticum</name>
    <dbReference type="NCBI Taxonomy" id="1517"/>
    <lineage>
        <taxon>Bacteria</taxon>
        <taxon>Bacillati</taxon>
        <taxon>Bacillota</taxon>
        <taxon>Clostridia</taxon>
        <taxon>Thermoanaerobacterales</taxon>
        <taxon>Thermoanaerobacteraceae</taxon>
        <taxon>Thermoanaerobacterium</taxon>
    </lineage>
</organism>
<dbReference type="Gene3D" id="1.10.10.10">
    <property type="entry name" value="Winged helix-like DNA-binding domain superfamily/Winged helix DNA-binding domain"/>
    <property type="match status" value="1"/>
</dbReference>
<dbReference type="GO" id="GO:0000976">
    <property type="term" value="F:transcription cis-regulatory region binding"/>
    <property type="evidence" value="ECO:0007669"/>
    <property type="project" value="TreeGrafter"/>
</dbReference>
<evidence type="ECO:0000256" key="1">
    <source>
        <dbReference type="ARBA" id="ARBA00007957"/>
    </source>
</evidence>
<reference evidence="9 10" key="1">
    <citation type="submission" date="2016-08" db="EMBL/GenBank/DDBJ databases">
        <title>A novel genetic cassette of butanologenic Thermoanaerobacterium thermosaccharolyticum that directly convert cellulose to butanol.</title>
        <authorList>
            <person name="Li T."/>
            <person name="He J."/>
        </authorList>
    </citation>
    <scope>NUCLEOTIDE SEQUENCE [LARGE SCALE GENOMIC DNA]</scope>
    <source>
        <strain evidence="9 10">TG57</strain>
    </source>
</reference>
<comment type="similarity">
    <text evidence="1">Belongs to the Fur family.</text>
</comment>
<dbReference type="InterPro" id="IPR036390">
    <property type="entry name" value="WH_DNA-bd_sf"/>
</dbReference>
<keyword evidence="2" id="KW-0678">Repressor</keyword>
<dbReference type="AlphaFoldDB" id="A0A223HWV8"/>
<sequence length="142" mass="16422">MTKEEILNAIKTNNFKITPQRELIINIMLDTQGYLSVKEIYEKVKKSFPQVSLDTVYRNLSLLKDINVLSETTIGNNIMYEIHKDMHDHIMKCIKCGKVYELNICPLDLCINKLDDFEIVDHKIEITGYCKNCKKTIGGSHL</sequence>
<evidence type="ECO:0000313" key="9">
    <source>
        <dbReference type="EMBL" id="AST56970.1"/>
    </source>
</evidence>
<keyword evidence="4" id="KW-0805">Transcription regulation</keyword>
<evidence type="ECO:0000256" key="7">
    <source>
        <dbReference type="PIRSR" id="PIRSR602481-1"/>
    </source>
</evidence>
<feature type="binding site" evidence="7">
    <location>
        <position position="130"/>
    </location>
    <ligand>
        <name>Zn(2+)</name>
        <dbReference type="ChEBI" id="CHEBI:29105"/>
    </ligand>
</feature>
<gene>
    <name evidence="9" type="ORF">Thert_00826</name>
</gene>
<dbReference type="InterPro" id="IPR036388">
    <property type="entry name" value="WH-like_DNA-bd_sf"/>
</dbReference>
<accession>A0A223HWV8</accession>
<comment type="cofactor">
    <cofactor evidence="7">
        <name>Zn(2+)</name>
        <dbReference type="ChEBI" id="CHEBI:29105"/>
    </cofactor>
    <text evidence="7">Binds 1 zinc ion per subunit.</text>
</comment>
<dbReference type="InterPro" id="IPR002481">
    <property type="entry name" value="FUR"/>
</dbReference>
<dbReference type="Gene3D" id="3.30.1490.190">
    <property type="match status" value="1"/>
</dbReference>
<dbReference type="PANTHER" id="PTHR33202">
    <property type="entry name" value="ZINC UPTAKE REGULATION PROTEIN"/>
    <property type="match status" value="1"/>
</dbReference>
<dbReference type="PANTHER" id="PTHR33202:SF7">
    <property type="entry name" value="FERRIC UPTAKE REGULATION PROTEIN"/>
    <property type="match status" value="1"/>
</dbReference>
<keyword evidence="7" id="KW-0479">Metal-binding</keyword>
<dbReference type="Pfam" id="PF01475">
    <property type="entry name" value="FUR"/>
    <property type="match status" value="1"/>
</dbReference>
<evidence type="ECO:0000313" key="10">
    <source>
        <dbReference type="Proteomes" id="UP000214975"/>
    </source>
</evidence>
<dbReference type="GO" id="GO:0008270">
    <property type="term" value="F:zinc ion binding"/>
    <property type="evidence" value="ECO:0007669"/>
    <property type="project" value="TreeGrafter"/>
</dbReference>
<dbReference type="GO" id="GO:0003700">
    <property type="term" value="F:DNA-binding transcription factor activity"/>
    <property type="evidence" value="ECO:0007669"/>
    <property type="project" value="InterPro"/>
</dbReference>
<dbReference type="GO" id="GO:0045892">
    <property type="term" value="P:negative regulation of DNA-templated transcription"/>
    <property type="evidence" value="ECO:0007669"/>
    <property type="project" value="TreeGrafter"/>
</dbReference>
<dbReference type="RefSeq" id="WP_094396956.1">
    <property type="nucleotide sequence ID" value="NZ_CP016893.1"/>
</dbReference>
<feature type="binding site" evidence="7">
    <location>
        <position position="133"/>
    </location>
    <ligand>
        <name>Zn(2+)</name>
        <dbReference type="ChEBI" id="CHEBI:29105"/>
    </ligand>
</feature>
<dbReference type="Proteomes" id="UP000214975">
    <property type="component" value="Chromosome"/>
</dbReference>
<keyword evidence="5" id="KW-0238">DNA-binding</keyword>
<evidence type="ECO:0000256" key="4">
    <source>
        <dbReference type="ARBA" id="ARBA00023015"/>
    </source>
</evidence>
<feature type="binding site" evidence="8">
    <location>
        <position position="88"/>
    </location>
    <ligand>
        <name>Fe cation</name>
        <dbReference type="ChEBI" id="CHEBI:24875"/>
    </ligand>
</feature>
<proteinExistence type="inferred from homology"/>
<dbReference type="CDD" id="cd07153">
    <property type="entry name" value="Fur_like"/>
    <property type="match status" value="1"/>
</dbReference>
<feature type="binding site" evidence="7">
    <location>
        <position position="93"/>
    </location>
    <ligand>
        <name>Zn(2+)</name>
        <dbReference type="ChEBI" id="CHEBI:29105"/>
    </ligand>
</feature>
<name>A0A223HWV8_THETR</name>